<reference evidence="3 4" key="1">
    <citation type="submission" date="2016-01" db="EMBL/GenBank/DDBJ databases">
        <authorList>
            <person name="Oliw E.H."/>
        </authorList>
    </citation>
    <scope>NUCLEOTIDE SEQUENCE [LARGE SCALE GENOMIC DNA]</scope>
    <source>
        <strain evidence="3 4">DNF00307</strain>
    </source>
</reference>
<evidence type="ECO:0000259" key="2">
    <source>
        <dbReference type="Pfam" id="PF17761"/>
    </source>
</evidence>
<dbReference type="InterPro" id="IPR053148">
    <property type="entry name" value="PD-DEXK-like_domain"/>
</dbReference>
<dbReference type="Pfam" id="PF06250">
    <property type="entry name" value="YhcG_C"/>
    <property type="match status" value="1"/>
</dbReference>
<dbReference type="Gene3D" id="3.40.1350.10">
    <property type="match status" value="1"/>
</dbReference>
<name>A0A134BG08_9BACT</name>
<dbReference type="InterPro" id="IPR011856">
    <property type="entry name" value="tRNA_endonuc-like_dom_sf"/>
</dbReference>
<dbReference type="InterPro" id="IPR009362">
    <property type="entry name" value="YhcG_C"/>
</dbReference>
<organism evidence="3">
    <name type="scientific">Prevotella amnii</name>
    <dbReference type="NCBI Taxonomy" id="419005"/>
    <lineage>
        <taxon>Bacteria</taxon>
        <taxon>Pseudomonadati</taxon>
        <taxon>Bacteroidota</taxon>
        <taxon>Bacteroidia</taxon>
        <taxon>Bacteroidales</taxon>
        <taxon>Prevotellaceae</taxon>
        <taxon>Prevotella</taxon>
    </lineage>
</organism>
<protein>
    <recommendedName>
        <fullName evidence="5">YhcG PDDEXK nuclease domain-containing protein</fullName>
    </recommendedName>
</protein>
<dbReference type="Pfam" id="PF17761">
    <property type="entry name" value="DUF1016_N"/>
    <property type="match status" value="1"/>
</dbReference>
<feature type="domain" description="YhcG N-terminal" evidence="2">
    <location>
        <begin position="21"/>
        <end position="121"/>
    </location>
</feature>
<dbReference type="GO" id="GO:0003676">
    <property type="term" value="F:nucleic acid binding"/>
    <property type="evidence" value="ECO:0007669"/>
    <property type="project" value="InterPro"/>
</dbReference>
<evidence type="ECO:0000313" key="4">
    <source>
        <dbReference type="Proteomes" id="UP000070531"/>
    </source>
</evidence>
<comment type="caution">
    <text evidence="3">The sequence shown here is derived from an EMBL/GenBank/DDBJ whole genome shotgun (WGS) entry which is preliminary data.</text>
</comment>
<dbReference type="PANTHER" id="PTHR30547:SF5">
    <property type="entry name" value="NUCLEASE YHCG-RELATED"/>
    <property type="match status" value="1"/>
</dbReference>
<dbReference type="PATRIC" id="fig|419005.5.peg.816"/>
<gene>
    <name evidence="3" type="ORF">HMPREF1860_00815</name>
</gene>
<evidence type="ECO:0000259" key="1">
    <source>
        <dbReference type="Pfam" id="PF06250"/>
    </source>
</evidence>
<dbReference type="PANTHER" id="PTHR30547">
    <property type="entry name" value="UNCHARACTERIZED PROTEIN YHCG-RELATED"/>
    <property type="match status" value="1"/>
</dbReference>
<dbReference type="EMBL" id="LSDL01000036">
    <property type="protein sequence ID" value="KXB78892.1"/>
    <property type="molecule type" value="Genomic_DNA"/>
</dbReference>
<dbReference type="Proteomes" id="UP000070531">
    <property type="component" value="Unassembled WGS sequence"/>
</dbReference>
<proteinExistence type="predicted"/>
<feature type="domain" description="YhcG PDDEXK nuclease" evidence="1">
    <location>
        <begin position="256"/>
        <end position="408"/>
    </location>
</feature>
<evidence type="ECO:0000313" key="3">
    <source>
        <dbReference type="EMBL" id="KXB78892.1"/>
    </source>
</evidence>
<dbReference type="STRING" id="419005.HMPREF1860_00815"/>
<dbReference type="AlphaFoldDB" id="A0A134BG08"/>
<dbReference type="InterPro" id="IPR041527">
    <property type="entry name" value="YhcG_N"/>
</dbReference>
<evidence type="ECO:0008006" key="5">
    <source>
        <dbReference type="Google" id="ProtNLM"/>
    </source>
</evidence>
<accession>A0A134BG08</accession>
<dbReference type="RefSeq" id="WP_060932776.1">
    <property type="nucleotide sequence ID" value="NZ_KQ960500.1"/>
</dbReference>
<sequence length="436" mass="49752">MSQEMNKAEKRDLSLVVRAIGSDLEHTQVRMIASANADMLFHYWKVGHFILYLQKKEGWGSKVIDNLSKAIRSKYPDKKGYSTRNLIYMCQFAKAYPMKILLEMGKVEKQLNSTSIDNVLQLTNELNQFTQEPLAQIQATGNQGDIITQQPVAQLEEVTETLSTIYHCDISQIEEIFKQSAVVRTNWASHVILLNSKLPLGECYWYITQAVANGWSRNVLQMQIETNLFARQITTKKVSNFSARLPKPQSDLANYLMKDPYIFDMMGQTDKMAERDIERQLVSHITKYLLEMGSGFAFVAQQKHFEVGDSDFYADLILYNIQLHAYVVVELKATPFKPEYMGQLNFYINVVDDTLRGEHDNKTIGLLLCNGGDKVVAQYALSGYDQPIGVSDYQLSKAIPDNLKSVLPTVEEVEEELCRIIDNIPPKKVIQNKSYE</sequence>